<dbReference type="AlphaFoldDB" id="A0A1F6BK01"/>
<proteinExistence type="predicted"/>
<evidence type="ECO:0000313" key="2">
    <source>
        <dbReference type="Proteomes" id="UP000176228"/>
    </source>
</evidence>
<gene>
    <name evidence="1" type="ORF">A2968_05350</name>
</gene>
<reference evidence="1 2" key="1">
    <citation type="journal article" date="2016" name="Nat. Commun.">
        <title>Thousands of microbial genomes shed light on interconnected biogeochemical processes in an aquifer system.</title>
        <authorList>
            <person name="Anantharaman K."/>
            <person name="Brown C.T."/>
            <person name="Hug L.A."/>
            <person name="Sharon I."/>
            <person name="Castelle C.J."/>
            <person name="Probst A.J."/>
            <person name="Thomas B.C."/>
            <person name="Singh A."/>
            <person name="Wilkins M.J."/>
            <person name="Karaoz U."/>
            <person name="Brodie E.L."/>
            <person name="Williams K.H."/>
            <person name="Hubbard S.S."/>
            <person name="Banfield J.F."/>
        </authorList>
    </citation>
    <scope>NUCLEOTIDE SEQUENCE [LARGE SCALE GENOMIC DNA]</scope>
</reference>
<comment type="caution">
    <text evidence="1">The sequence shown here is derived from an EMBL/GenBank/DDBJ whole genome shotgun (WGS) entry which is preliminary data.</text>
</comment>
<accession>A0A1F6BK01</accession>
<dbReference type="EMBL" id="MFJU01000004">
    <property type="protein sequence ID" value="OGG37230.1"/>
    <property type="molecule type" value="Genomic_DNA"/>
</dbReference>
<sequence>MDFITTNIRLPEEDYRELKKEAYHRRISLSAVIREKLTATQIKSDPLSLISEVKKIAESNSKKLKNWNSLQALREIRDSGK</sequence>
<organism evidence="1 2">
    <name type="scientific">Candidatus Gottesmanbacteria bacterium RIFCSPLOWO2_01_FULL_42_22</name>
    <dbReference type="NCBI Taxonomy" id="1798391"/>
    <lineage>
        <taxon>Bacteria</taxon>
        <taxon>Candidatus Gottesmaniibacteriota</taxon>
    </lineage>
</organism>
<name>A0A1F6BK01_9BACT</name>
<dbReference type="STRING" id="1798391.A2968_05350"/>
<dbReference type="Proteomes" id="UP000176228">
    <property type="component" value="Unassembled WGS sequence"/>
</dbReference>
<evidence type="ECO:0000313" key="1">
    <source>
        <dbReference type="EMBL" id="OGG37230.1"/>
    </source>
</evidence>
<protein>
    <submittedName>
        <fullName evidence="1">Uncharacterized protein</fullName>
    </submittedName>
</protein>